<dbReference type="Pfam" id="PF23452">
    <property type="entry name" value="HPAT"/>
    <property type="match status" value="1"/>
</dbReference>
<feature type="region of interest" description="Disordered" evidence="2">
    <location>
        <begin position="1"/>
        <end position="24"/>
    </location>
</feature>
<dbReference type="Pfam" id="PF05536">
    <property type="entry name" value="Neurochondrin"/>
    <property type="match status" value="1"/>
</dbReference>
<evidence type="ECO:0000256" key="2">
    <source>
        <dbReference type="SAM" id="MobiDB-lite"/>
    </source>
</evidence>
<evidence type="ECO:0000313" key="5">
    <source>
        <dbReference type="Proteomes" id="UP000290289"/>
    </source>
</evidence>
<dbReference type="PANTHER" id="PTHR13109:SF7">
    <property type="entry name" value="NEUROCHONDRIN"/>
    <property type="match status" value="1"/>
</dbReference>
<sequence>MEEKVQSKHETETQSAENPGTLPKFKKPSKNLSLFYFTSSFVLINLSALSLMESQQDRQCPPAALEDCLKLLKGERDEQRLAGLLLVTKFCKGDDLLSLQFIYNAVGVGFLDRLLRTGMGKGSISSSGSENRDAYLQLSVTVLASFCRVPEIAASNDMVSKIPLVLEVLSNRPGSAVLDECYEFLYLVSTASEDGIMTMYSSGGMKMLASHMSVLPDGSHQMELAMKLVQLILNKLSLDIISNDYLQELAVIVAAISRQFAVLHSAVKFDALHLLSAILSSQYAAPLCDSLRVLPEKDLPNYIRDGIAAIIQNRVAPSEKLQALILADSMMMIYGERWLIGQISLSELKEPIPADRCLVLVLEQSRVEVAVLLNELAQLKDEASKKSTAPAETICLKKRNVAIAFSLLEKIISLISNASENEGDPIDENTCMTVIKGLNETIGVVLEYLQDAREHGQRKGDDLLASVRLIGSYLAETPLACKENVRELLEYMLSVEGEDERSPFYSICFLLPMLCQMTMEIEGCKALVSCGGHNAVVDCLVKLIGPHGYMVEDNDRILLACDTILNLLLKKEQLQIPLDDSVLVSLLKALAYWTEGKDDPSTIMMASSICSLLFDLTSEKALLKHPNFDDSTLDSLSRLIARSMASWGQGMSGAAKEEADLLEIVTSGYSQWANRFSRKCLPTKLVPSGTSDKIGTIQRRLAWPLRKDDTHKSRNGSNFFGYFCREKAREREREREGKMGCGNFFFTILVTFSVALITYNIIISANSPLQQDLPGPSRSSLSIGVDPIIQMPFHRSRGKSRSSKRLFHTAVTASDSVYNTWQCRIMYYWFKKFQNESGSEMGGFTRILHNGKPDKYMDEIPTFIAQPLPAGMDRLPFLQSQGYIVLNRPWAFVQWLQQADIKEDYILMSEPDHVIVKPIPNLSTGGLGVAFPFFYIEPKRYESVLRKYFPENKGPITNIDPIGNSPVIVGKESLKKIAPTWMNVSLAMKKDPEADKAFGWVLEMYAYAVASAHHGVGNILYKDFMLQPPWDKEIGKKFIIHYTYGCDYNMKGELTYGKIGEWRFDKRSYGTVAPPRNLPMPPHGVPESVVTLVKMVNEATANIPNWGE</sequence>
<name>A0A498HLM1_MALDO</name>
<reference evidence="4 5" key="1">
    <citation type="submission" date="2018-10" db="EMBL/GenBank/DDBJ databases">
        <title>A high-quality apple genome assembly.</title>
        <authorList>
            <person name="Hu J."/>
        </authorList>
    </citation>
    <scope>NUCLEOTIDE SEQUENCE [LARGE SCALE GENOMIC DNA]</scope>
    <source>
        <strain evidence="5">cv. HFTH1</strain>
        <tissue evidence="4">Young leaf</tissue>
    </source>
</reference>
<evidence type="ECO:0000256" key="1">
    <source>
        <dbReference type="SAM" id="Coils"/>
    </source>
</evidence>
<dbReference type="AlphaFoldDB" id="A0A498HLM1"/>
<dbReference type="Proteomes" id="UP000290289">
    <property type="component" value="Chromosome 15"/>
</dbReference>
<feature type="domain" description="Hydroxyproline O-arabinosyltransferase-like" evidence="3">
    <location>
        <begin position="807"/>
        <end position="1106"/>
    </location>
</feature>
<feature type="coiled-coil region" evidence="1">
    <location>
        <begin position="362"/>
        <end position="389"/>
    </location>
</feature>
<dbReference type="InterPro" id="IPR008709">
    <property type="entry name" value="Neurochondrin"/>
</dbReference>
<dbReference type="EMBL" id="RDQH01000341">
    <property type="protein sequence ID" value="RXH72376.1"/>
    <property type="molecule type" value="Genomic_DNA"/>
</dbReference>
<evidence type="ECO:0000259" key="3">
    <source>
        <dbReference type="Pfam" id="PF23452"/>
    </source>
</evidence>
<feature type="compositionally biased region" description="Basic and acidic residues" evidence="2">
    <location>
        <begin position="1"/>
        <end position="12"/>
    </location>
</feature>
<dbReference type="PANTHER" id="PTHR13109">
    <property type="entry name" value="NEUROCHONDRIN"/>
    <property type="match status" value="1"/>
</dbReference>
<keyword evidence="1" id="KW-0175">Coiled coil</keyword>
<dbReference type="SUPFAM" id="SSF48371">
    <property type="entry name" value="ARM repeat"/>
    <property type="match status" value="1"/>
</dbReference>
<dbReference type="InterPro" id="IPR016024">
    <property type="entry name" value="ARM-type_fold"/>
</dbReference>
<protein>
    <recommendedName>
        <fullName evidence="3">Hydroxyproline O-arabinosyltransferase-like domain-containing protein</fullName>
    </recommendedName>
</protein>
<evidence type="ECO:0000313" key="4">
    <source>
        <dbReference type="EMBL" id="RXH72376.1"/>
    </source>
</evidence>
<dbReference type="InterPro" id="IPR056508">
    <property type="entry name" value="HPAT-like"/>
</dbReference>
<proteinExistence type="predicted"/>
<dbReference type="STRING" id="3750.A0A498HLM1"/>
<organism evidence="4 5">
    <name type="scientific">Malus domestica</name>
    <name type="common">Apple</name>
    <name type="synonym">Pyrus malus</name>
    <dbReference type="NCBI Taxonomy" id="3750"/>
    <lineage>
        <taxon>Eukaryota</taxon>
        <taxon>Viridiplantae</taxon>
        <taxon>Streptophyta</taxon>
        <taxon>Embryophyta</taxon>
        <taxon>Tracheophyta</taxon>
        <taxon>Spermatophyta</taxon>
        <taxon>Magnoliopsida</taxon>
        <taxon>eudicotyledons</taxon>
        <taxon>Gunneridae</taxon>
        <taxon>Pentapetalae</taxon>
        <taxon>rosids</taxon>
        <taxon>fabids</taxon>
        <taxon>Rosales</taxon>
        <taxon>Rosaceae</taxon>
        <taxon>Amygdaloideae</taxon>
        <taxon>Maleae</taxon>
        <taxon>Malus</taxon>
    </lineage>
</organism>
<gene>
    <name evidence="4" type="ORF">DVH24_012060</name>
</gene>
<accession>A0A498HLM1</accession>
<keyword evidence="5" id="KW-1185">Reference proteome</keyword>
<comment type="caution">
    <text evidence="4">The sequence shown here is derived from an EMBL/GenBank/DDBJ whole genome shotgun (WGS) entry which is preliminary data.</text>
</comment>